<sequence>MSNNAGEILISKWSSSPLTARELVLLIAFSALWLLRYIPHCFAPRFLSAMLLRPSKEIIIKAPRVDEGRFCIRYTACAEHPDCFIIEVMERIDATCAGGALAILQYLHHASLTSTTSPEDDGSSCVEISTSPQRIRAWMPPSSGNFPASQGSAHRNQDGHFGWTKSISGNRIDYPHDKGMSPKLGDVYVHENESDGRIQAWVYGKRGDWSETRPGDPHPRTAHRVFHLGKDGIPAWIAGTSNFYFSRRA</sequence>
<evidence type="ECO:0000313" key="1">
    <source>
        <dbReference type="EMBL" id="TFY69267.1"/>
    </source>
</evidence>
<name>A0A4Y9Z5E8_9AGAM</name>
<dbReference type="AlphaFoldDB" id="A0A4Y9Z5E8"/>
<dbReference type="EMBL" id="SEOQ01000141">
    <property type="protein sequence ID" value="TFY69267.1"/>
    <property type="molecule type" value="Genomic_DNA"/>
</dbReference>
<evidence type="ECO:0000313" key="2">
    <source>
        <dbReference type="Proteomes" id="UP000298327"/>
    </source>
</evidence>
<keyword evidence="2" id="KW-1185">Reference proteome</keyword>
<dbReference type="Proteomes" id="UP000298327">
    <property type="component" value="Unassembled WGS sequence"/>
</dbReference>
<protein>
    <submittedName>
        <fullName evidence="1">Uncharacterized protein</fullName>
    </submittedName>
</protein>
<organism evidence="1 2">
    <name type="scientific">Dentipellis fragilis</name>
    <dbReference type="NCBI Taxonomy" id="205917"/>
    <lineage>
        <taxon>Eukaryota</taxon>
        <taxon>Fungi</taxon>
        <taxon>Dikarya</taxon>
        <taxon>Basidiomycota</taxon>
        <taxon>Agaricomycotina</taxon>
        <taxon>Agaricomycetes</taxon>
        <taxon>Russulales</taxon>
        <taxon>Hericiaceae</taxon>
        <taxon>Dentipellis</taxon>
    </lineage>
</organism>
<comment type="caution">
    <text evidence="1">The sequence shown here is derived from an EMBL/GenBank/DDBJ whole genome shotgun (WGS) entry which is preliminary data.</text>
</comment>
<accession>A0A4Y9Z5E8</accession>
<gene>
    <name evidence="1" type="ORF">EVG20_g3214</name>
</gene>
<reference evidence="1 2" key="1">
    <citation type="submission" date="2019-02" db="EMBL/GenBank/DDBJ databases">
        <title>Genome sequencing of the rare red list fungi Dentipellis fragilis.</title>
        <authorList>
            <person name="Buettner E."/>
            <person name="Kellner H."/>
        </authorList>
    </citation>
    <scope>NUCLEOTIDE SEQUENCE [LARGE SCALE GENOMIC DNA]</scope>
    <source>
        <strain evidence="1 2">DSM 105465</strain>
    </source>
</reference>
<proteinExistence type="predicted"/>